<evidence type="ECO:0000313" key="2">
    <source>
        <dbReference type="EMBL" id="CAB4702893.1"/>
    </source>
</evidence>
<dbReference type="GO" id="GO:1990281">
    <property type="term" value="C:efflux pump complex"/>
    <property type="evidence" value="ECO:0007669"/>
    <property type="project" value="TreeGrafter"/>
</dbReference>
<dbReference type="InterPro" id="IPR058627">
    <property type="entry name" value="MdtA-like_C"/>
</dbReference>
<evidence type="ECO:0000259" key="1">
    <source>
        <dbReference type="Pfam" id="PF25967"/>
    </source>
</evidence>
<dbReference type="PANTHER" id="PTHR30469">
    <property type="entry name" value="MULTIDRUG RESISTANCE PROTEIN MDTA"/>
    <property type="match status" value="1"/>
</dbReference>
<dbReference type="EMBL" id="CAEZXM010000267">
    <property type="protein sequence ID" value="CAB4702893.1"/>
    <property type="molecule type" value="Genomic_DNA"/>
</dbReference>
<dbReference type="GO" id="GO:0015562">
    <property type="term" value="F:efflux transmembrane transporter activity"/>
    <property type="evidence" value="ECO:0007669"/>
    <property type="project" value="TreeGrafter"/>
</dbReference>
<accession>A0A6J6Q0J4</accession>
<gene>
    <name evidence="2" type="ORF">UFOPK2366_01354</name>
</gene>
<sequence length="80" mass="8248">MTIEVTLAEKTDVLSVPVAAVLRSSDGDEVRVVNDQGTITRVPVTIGLIDNEYVEIVTGLKGNELVVIDVDAAGTPAAGG</sequence>
<name>A0A6J6Q0J4_9ZZZZ</name>
<protein>
    <submittedName>
        <fullName evidence="2">Unannotated protein</fullName>
    </submittedName>
</protein>
<dbReference type="Pfam" id="PF25967">
    <property type="entry name" value="RND-MFP_C"/>
    <property type="match status" value="1"/>
</dbReference>
<organism evidence="2">
    <name type="scientific">freshwater metagenome</name>
    <dbReference type="NCBI Taxonomy" id="449393"/>
    <lineage>
        <taxon>unclassified sequences</taxon>
        <taxon>metagenomes</taxon>
        <taxon>ecological metagenomes</taxon>
    </lineage>
</organism>
<dbReference type="Gene3D" id="2.40.420.20">
    <property type="match status" value="1"/>
</dbReference>
<feature type="domain" description="Multidrug resistance protein MdtA-like C-terminal permuted SH3" evidence="1">
    <location>
        <begin position="12"/>
        <end position="69"/>
    </location>
</feature>
<reference evidence="2" key="1">
    <citation type="submission" date="2020-05" db="EMBL/GenBank/DDBJ databases">
        <authorList>
            <person name="Chiriac C."/>
            <person name="Salcher M."/>
            <person name="Ghai R."/>
            <person name="Kavagutti S V."/>
        </authorList>
    </citation>
    <scope>NUCLEOTIDE SEQUENCE</scope>
</reference>
<dbReference type="AlphaFoldDB" id="A0A6J6Q0J4"/>
<proteinExistence type="predicted"/>